<dbReference type="Gene3D" id="3.40.50.300">
    <property type="entry name" value="P-loop containing nucleotide triphosphate hydrolases"/>
    <property type="match status" value="1"/>
</dbReference>
<dbReference type="SUPFAM" id="SSF52540">
    <property type="entry name" value="P-loop containing nucleoside triphosphate hydrolases"/>
    <property type="match status" value="1"/>
</dbReference>
<dbReference type="InterPro" id="IPR002789">
    <property type="entry name" value="HerA_central"/>
</dbReference>
<dbReference type="PANTHER" id="PTHR42957:SF1">
    <property type="entry name" value="HELICASE MJ1565-RELATED"/>
    <property type="match status" value="1"/>
</dbReference>
<protein>
    <submittedName>
        <fullName evidence="2">Protein containing DUF87</fullName>
    </submittedName>
</protein>
<evidence type="ECO:0000259" key="1">
    <source>
        <dbReference type="Pfam" id="PF01935"/>
    </source>
</evidence>
<reference evidence="2" key="1">
    <citation type="submission" date="2013-08" db="EMBL/GenBank/DDBJ databases">
        <authorList>
            <person name="Mendez C."/>
            <person name="Richter M."/>
            <person name="Ferrer M."/>
            <person name="Sanchez J."/>
        </authorList>
    </citation>
    <scope>NUCLEOTIDE SEQUENCE</scope>
</reference>
<comment type="caution">
    <text evidence="2">The sequence shown here is derived from an EMBL/GenBank/DDBJ whole genome shotgun (WGS) entry which is preliminary data.</text>
</comment>
<evidence type="ECO:0000313" key="2">
    <source>
        <dbReference type="EMBL" id="EQD66138.1"/>
    </source>
</evidence>
<reference evidence="2" key="2">
    <citation type="journal article" date="2014" name="ISME J.">
        <title>Microbial stratification in low pH oxic and suboxic macroscopic growths along an acid mine drainage.</title>
        <authorList>
            <person name="Mendez-Garcia C."/>
            <person name="Mesa V."/>
            <person name="Sprenger R.R."/>
            <person name="Richter M."/>
            <person name="Diez M.S."/>
            <person name="Solano J."/>
            <person name="Bargiela R."/>
            <person name="Golyshina O.V."/>
            <person name="Manteca A."/>
            <person name="Ramos J.L."/>
            <person name="Gallego J.R."/>
            <person name="Llorente I."/>
            <person name="Martins Dos Santos V.A."/>
            <person name="Jensen O.N."/>
            <person name="Pelaez A.I."/>
            <person name="Sanchez J."/>
            <person name="Ferrer M."/>
        </authorList>
    </citation>
    <scope>NUCLEOTIDE SEQUENCE</scope>
</reference>
<accession>T1BCE4</accession>
<dbReference type="InterPro" id="IPR008571">
    <property type="entry name" value="HerA-like"/>
</dbReference>
<dbReference type="PANTHER" id="PTHR42957">
    <property type="entry name" value="HELICASE MJ1565-RELATED"/>
    <property type="match status" value="1"/>
</dbReference>
<feature type="domain" description="Helicase HerA central" evidence="1">
    <location>
        <begin position="2"/>
        <end position="172"/>
    </location>
</feature>
<proteinExistence type="predicted"/>
<dbReference type="EMBL" id="AUZY01003977">
    <property type="protein sequence ID" value="EQD66138.1"/>
    <property type="molecule type" value="Genomic_DNA"/>
</dbReference>
<gene>
    <name evidence="2" type="ORF">B1B_06244</name>
</gene>
<dbReference type="AlphaFoldDB" id="T1BCE4"/>
<dbReference type="Pfam" id="PF01935">
    <property type="entry name" value="DUF87"/>
    <property type="match status" value="1"/>
</dbReference>
<organism evidence="2">
    <name type="scientific">mine drainage metagenome</name>
    <dbReference type="NCBI Taxonomy" id="410659"/>
    <lineage>
        <taxon>unclassified sequences</taxon>
        <taxon>metagenomes</taxon>
        <taxon>ecological metagenomes</taxon>
    </lineage>
</organism>
<name>T1BCE4_9ZZZZ</name>
<sequence>MEELLKKGASIIVLDPHADYALMRTGKNGAKYAADIRIFRTPLSSGRYNTQTGSISSLFTLRFQDLEADEISDIMGIKEEWSTLRRIVDDLCRSMKPPHDLASFLSAYKEMKGEDSSKISGRIRILGKIGSIFSDNTTPMDEYLAPGQLSLLDLSGMDQALANYFAHRVLNTIYEAKVEGSGGFPVFVFVEEAHNFVPPGSRTLIAQMLRKIASEGRKFGMFLVVISQRPGKLDQDVLSQCNSAIILRITNPLDQKAIMESSESMSESMLQDLPSLNIGEAVLTGEFVKIPVIATIRKRETAEGGGDVDLLSLLQEARKLRDRRRDPAEFRKLLKEQW</sequence>
<dbReference type="InterPro" id="IPR027417">
    <property type="entry name" value="P-loop_NTPase"/>
</dbReference>